<organism evidence="3 4">
    <name type="scientific">Salegentibacter mishustinae</name>
    <dbReference type="NCBI Taxonomy" id="270918"/>
    <lineage>
        <taxon>Bacteria</taxon>
        <taxon>Pseudomonadati</taxon>
        <taxon>Bacteroidota</taxon>
        <taxon>Flavobacteriia</taxon>
        <taxon>Flavobacteriales</taxon>
        <taxon>Flavobacteriaceae</taxon>
        <taxon>Salegentibacter</taxon>
    </lineage>
</organism>
<comment type="caution">
    <text evidence="3">The sequence shown here is derived from an EMBL/GenBank/DDBJ whole genome shotgun (WGS) entry which is preliminary data.</text>
</comment>
<dbReference type="Gene3D" id="3.30.300.130">
    <property type="entry name" value="Fe-S cluster assembly (FSCA)"/>
    <property type="match status" value="1"/>
</dbReference>
<dbReference type="GO" id="GO:0051536">
    <property type="term" value="F:iron-sulfur cluster binding"/>
    <property type="evidence" value="ECO:0007669"/>
    <property type="project" value="InterPro"/>
</dbReference>
<keyword evidence="4" id="KW-1185">Reference proteome</keyword>
<accession>A0A0Q9ZFF1</accession>
<dbReference type="STRING" id="270918.APR42_10780"/>
<dbReference type="InterPro" id="IPR036498">
    <property type="entry name" value="Nfu/NifU_N_sf"/>
</dbReference>
<dbReference type="PANTHER" id="PTHR11178">
    <property type="entry name" value="IRON-SULFUR CLUSTER SCAFFOLD PROTEIN NFU-RELATED"/>
    <property type="match status" value="1"/>
</dbReference>
<dbReference type="RefSeq" id="WP_057482900.1">
    <property type="nucleotide sequence ID" value="NZ_BMWR01000005.1"/>
</dbReference>
<dbReference type="InterPro" id="IPR034904">
    <property type="entry name" value="FSCA_dom_sf"/>
</dbReference>
<evidence type="ECO:0000259" key="2">
    <source>
        <dbReference type="SMART" id="SM00932"/>
    </source>
</evidence>
<dbReference type="Pfam" id="PF08712">
    <property type="entry name" value="Nfu_N"/>
    <property type="match status" value="2"/>
</dbReference>
<dbReference type="Proteomes" id="UP000051643">
    <property type="component" value="Unassembled WGS sequence"/>
</dbReference>
<dbReference type="GO" id="GO:0005506">
    <property type="term" value="F:iron ion binding"/>
    <property type="evidence" value="ECO:0007669"/>
    <property type="project" value="InterPro"/>
</dbReference>
<dbReference type="SUPFAM" id="SSF110836">
    <property type="entry name" value="Hypothetical protein SAV1430"/>
    <property type="match status" value="2"/>
</dbReference>
<feature type="domain" description="Scaffold protein Nfu/NifU N-terminal" evidence="2">
    <location>
        <begin position="6"/>
        <end position="92"/>
    </location>
</feature>
<dbReference type="Gene3D" id="3.30.1370.70">
    <property type="entry name" value="Scaffold protein Nfu/NifU, N-terminal domain"/>
    <property type="match status" value="2"/>
</dbReference>
<dbReference type="AlphaFoldDB" id="A0A0Q9ZFF1"/>
<feature type="domain" description="Scaffold protein Nfu/NifU N-terminal" evidence="2">
    <location>
        <begin position="110"/>
        <end position="195"/>
    </location>
</feature>
<dbReference type="Pfam" id="PF01106">
    <property type="entry name" value="NifU"/>
    <property type="match status" value="1"/>
</dbReference>
<evidence type="ECO:0000256" key="1">
    <source>
        <dbReference type="ARBA" id="ARBA00006420"/>
    </source>
</evidence>
<sequence length="307" mass="34494">MSNFTINIQGTNKPGIIKFETNKFLTRHENYEFNNIDEAAKSPLAQQLFYLPFVKTVYIAQNFIAIEKYDIVEWDDVQEEVAAQIEDFLNKDGVVIKEDADQTKNVPVTVYAESTPNPGVMKFVANKKLVLKTAEFKNIDEAKDAPLAQQLFHFPFVKAVFIDSNYVSIHKYDVAQWEEITLELREFITNYLQDGKEVLKAEASVPQQTEASTHPANPEVSQEIKDLDDTSKQVIAILDEYIKPAVASDGGNILFDSYNSENKTVKVILQGACSGCPSSTMTLKSGIETMLRDMLRGKVDYVEAVNG</sequence>
<dbReference type="EMBL" id="LKTP01000035">
    <property type="protein sequence ID" value="KRG27553.1"/>
    <property type="molecule type" value="Genomic_DNA"/>
</dbReference>
<dbReference type="SUPFAM" id="SSF117916">
    <property type="entry name" value="Fe-S cluster assembly (FSCA) domain-like"/>
    <property type="match status" value="1"/>
</dbReference>
<reference evidence="3" key="1">
    <citation type="submission" date="2015-10" db="EMBL/GenBank/DDBJ databases">
        <title>Draft genome sequence of Salegentibacter mishustinae KCTC 12263.</title>
        <authorList>
            <person name="Lin W."/>
            <person name="Zheng Q."/>
        </authorList>
    </citation>
    <scope>NUCLEOTIDE SEQUENCE [LARGE SCALE GENOMIC DNA]</scope>
    <source>
        <strain evidence="3">KCTC 12263</strain>
    </source>
</reference>
<dbReference type="SMART" id="SM00932">
    <property type="entry name" value="Nfu_N"/>
    <property type="match status" value="2"/>
</dbReference>
<dbReference type="InterPro" id="IPR001075">
    <property type="entry name" value="NIF_FeS_clus_asmbl_NifU_C"/>
</dbReference>
<comment type="similarity">
    <text evidence="1">Belongs to the NifU family.</text>
</comment>
<proteinExistence type="inferred from homology"/>
<dbReference type="InterPro" id="IPR014824">
    <property type="entry name" value="Nfu/NifU_N"/>
</dbReference>
<protein>
    <submittedName>
        <fullName evidence="3">Nitrogen fixation protein NifU</fullName>
    </submittedName>
</protein>
<dbReference type="PANTHER" id="PTHR11178:SF1">
    <property type="entry name" value="NFU1 IRON-SULFUR CLUSTER SCAFFOLD HOMOLOG, MITOCHONDRIAL"/>
    <property type="match status" value="1"/>
</dbReference>
<evidence type="ECO:0000313" key="4">
    <source>
        <dbReference type="Proteomes" id="UP000051643"/>
    </source>
</evidence>
<evidence type="ECO:0000313" key="3">
    <source>
        <dbReference type="EMBL" id="KRG27553.1"/>
    </source>
</evidence>
<dbReference type="GO" id="GO:0016226">
    <property type="term" value="P:iron-sulfur cluster assembly"/>
    <property type="evidence" value="ECO:0007669"/>
    <property type="project" value="InterPro"/>
</dbReference>
<name>A0A0Q9ZFF1_9FLAO</name>
<gene>
    <name evidence="3" type="ORF">APR42_10780</name>
</gene>
<dbReference type="OrthoDB" id="9796965at2"/>